<protein>
    <recommendedName>
        <fullName evidence="7">DDE-1 domain-containing protein</fullName>
    </recommendedName>
</protein>
<feature type="compositionally biased region" description="Basic residues" evidence="2">
    <location>
        <begin position="460"/>
        <end position="484"/>
    </location>
</feature>
<evidence type="ECO:0000313" key="5">
    <source>
        <dbReference type="EMBL" id="ESO89300.1"/>
    </source>
</evidence>
<dbReference type="HOGENOM" id="CLU_013929_10_5_1"/>
<dbReference type="SUPFAM" id="SSF46689">
    <property type="entry name" value="Homeodomain-like"/>
    <property type="match status" value="1"/>
</dbReference>
<evidence type="ECO:0000256" key="1">
    <source>
        <dbReference type="ARBA" id="ARBA00023125"/>
    </source>
</evidence>
<dbReference type="RefSeq" id="XP_009060328.1">
    <property type="nucleotide sequence ID" value="XM_009062080.1"/>
</dbReference>
<dbReference type="CTD" id="20247916"/>
<evidence type="ECO:0000313" key="6">
    <source>
        <dbReference type="Proteomes" id="UP000030746"/>
    </source>
</evidence>
<dbReference type="InterPro" id="IPR050863">
    <property type="entry name" value="CenT-Element_Derived"/>
</dbReference>
<feature type="region of interest" description="Disordered" evidence="2">
    <location>
        <begin position="458"/>
        <end position="484"/>
    </location>
</feature>
<evidence type="ECO:0000259" key="3">
    <source>
        <dbReference type="Pfam" id="PF03184"/>
    </source>
</evidence>
<feature type="domain" description="HTH CENPB-type" evidence="4">
    <location>
        <begin position="79"/>
        <end position="138"/>
    </location>
</feature>
<dbReference type="PANTHER" id="PTHR19303:SF74">
    <property type="entry name" value="POGO TRANSPOSABLE ELEMENT WITH KRAB DOMAIN"/>
    <property type="match status" value="1"/>
</dbReference>
<dbReference type="InterPro" id="IPR009057">
    <property type="entry name" value="Homeodomain-like_sf"/>
</dbReference>
<dbReference type="GeneID" id="20247916"/>
<feature type="domain" description="DDE-1" evidence="3">
    <location>
        <begin position="214"/>
        <end position="343"/>
    </location>
</feature>
<dbReference type="Pfam" id="PF03184">
    <property type="entry name" value="DDE_1"/>
    <property type="match status" value="1"/>
</dbReference>
<dbReference type="Proteomes" id="UP000030746">
    <property type="component" value="Unassembled WGS sequence"/>
</dbReference>
<dbReference type="Gene3D" id="3.30.420.10">
    <property type="entry name" value="Ribonuclease H-like superfamily/Ribonuclease H"/>
    <property type="match status" value="1"/>
</dbReference>
<dbReference type="EMBL" id="KB202619">
    <property type="protein sequence ID" value="ESO89300.1"/>
    <property type="molecule type" value="Genomic_DNA"/>
</dbReference>
<dbReference type="Gene3D" id="1.10.10.60">
    <property type="entry name" value="Homeodomain-like"/>
    <property type="match status" value="1"/>
</dbReference>
<keyword evidence="1" id="KW-0238">DNA-binding</keyword>
<reference evidence="5 6" key="1">
    <citation type="journal article" date="2013" name="Nature">
        <title>Insights into bilaterian evolution from three spiralian genomes.</title>
        <authorList>
            <person name="Simakov O."/>
            <person name="Marletaz F."/>
            <person name="Cho S.J."/>
            <person name="Edsinger-Gonzales E."/>
            <person name="Havlak P."/>
            <person name="Hellsten U."/>
            <person name="Kuo D.H."/>
            <person name="Larsson T."/>
            <person name="Lv J."/>
            <person name="Arendt D."/>
            <person name="Savage R."/>
            <person name="Osoegawa K."/>
            <person name="de Jong P."/>
            <person name="Grimwood J."/>
            <person name="Chapman J.A."/>
            <person name="Shapiro H."/>
            <person name="Aerts A."/>
            <person name="Otillar R.P."/>
            <person name="Terry A.Y."/>
            <person name="Boore J.L."/>
            <person name="Grigoriev I.V."/>
            <person name="Lindberg D.R."/>
            <person name="Seaver E.C."/>
            <person name="Weisblat D.A."/>
            <person name="Putnam N.H."/>
            <person name="Rokhsar D.S."/>
        </authorList>
    </citation>
    <scope>NUCLEOTIDE SEQUENCE [LARGE SCALE GENOMIC DNA]</scope>
</reference>
<dbReference type="InterPro" id="IPR036397">
    <property type="entry name" value="RNaseH_sf"/>
</dbReference>
<gene>
    <name evidence="5" type="ORF">LOTGIDRAFT_229168</name>
</gene>
<sequence>MANKGLVPNSTNELKRQKYRSYSPTMLTNAYVDVIDKKLNVSKAAKKYCVPIQTLRDRVLGHISIDNVKSGPPPVFDCEQEARLAEHIKDMASLGYTYTRAEMINLGSEYAVHLGIKTKDDKQLSAKWFYNFMTRWPELKIWKPKTISEQIAKATSRVSINRYFDELGKIMDKYNLKDKPECIYNVDEKVLQSNYKPPNAASEESVSSEKVQTATIIGCGNAIGQQIPPYFIFAGKRMRQELLKGATPGADGAMSETGWSNSDVFQSYLENHFIKYVTGLRGKHILLLYDGHKTHITPDIIDWADEKKVILYVLPPHTSHGLQPMDVGCFGPFARIYIAECNKFQRSHSAVINRNNMCSIACKSYSSALCPSNLQSAFRKSGIYPLDREAIDQTLFTISDTIQKQDQSEENCKDEEIHVTNDESTEPVKMEDINSEPINQEDDNIQISFAEGIPEDTKLSKKKLQKKQRQNKATKRLNKKKVIF</sequence>
<dbReference type="OMA" id="RILLATX"/>
<accession>V4A2Z2</accession>
<dbReference type="OrthoDB" id="10043687at2759"/>
<keyword evidence="6" id="KW-1185">Reference proteome</keyword>
<dbReference type="Pfam" id="PF03221">
    <property type="entry name" value="HTH_Tnp_Tc5"/>
    <property type="match status" value="1"/>
</dbReference>
<name>V4A2Z2_LOTGI</name>
<evidence type="ECO:0000259" key="4">
    <source>
        <dbReference type="Pfam" id="PF03221"/>
    </source>
</evidence>
<evidence type="ECO:0008006" key="7">
    <source>
        <dbReference type="Google" id="ProtNLM"/>
    </source>
</evidence>
<dbReference type="KEGG" id="lgi:LOTGIDRAFT_229168"/>
<dbReference type="InterPro" id="IPR004875">
    <property type="entry name" value="DDE_SF_endonuclease_dom"/>
</dbReference>
<evidence type="ECO:0000256" key="2">
    <source>
        <dbReference type="SAM" id="MobiDB-lite"/>
    </source>
</evidence>
<dbReference type="PANTHER" id="PTHR19303">
    <property type="entry name" value="TRANSPOSON"/>
    <property type="match status" value="1"/>
</dbReference>
<dbReference type="AlphaFoldDB" id="V4A2Z2"/>
<dbReference type="InterPro" id="IPR006600">
    <property type="entry name" value="HTH_CenpB_DNA-bd_dom"/>
</dbReference>
<dbReference type="GO" id="GO:0005634">
    <property type="term" value="C:nucleus"/>
    <property type="evidence" value="ECO:0007669"/>
    <property type="project" value="TreeGrafter"/>
</dbReference>
<dbReference type="GO" id="GO:0003677">
    <property type="term" value="F:DNA binding"/>
    <property type="evidence" value="ECO:0007669"/>
    <property type="project" value="UniProtKB-KW"/>
</dbReference>
<organism evidence="5 6">
    <name type="scientific">Lottia gigantea</name>
    <name type="common">Giant owl limpet</name>
    <dbReference type="NCBI Taxonomy" id="225164"/>
    <lineage>
        <taxon>Eukaryota</taxon>
        <taxon>Metazoa</taxon>
        <taxon>Spiralia</taxon>
        <taxon>Lophotrochozoa</taxon>
        <taxon>Mollusca</taxon>
        <taxon>Gastropoda</taxon>
        <taxon>Patellogastropoda</taxon>
        <taxon>Lottioidea</taxon>
        <taxon>Lottiidae</taxon>
        <taxon>Lottia</taxon>
    </lineage>
</organism>
<proteinExistence type="predicted"/>